<dbReference type="InterPro" id="IPR058625">
    <property type="entry name" value="MdtA-like_BSH"/>
</dbReference>
<dbReference type="EMBL" id="JBHTBN010000001">
    <property type="protein sequence ID" value="MFC7356681.1"/>
    <property type="molecule type" value="Genomic_DNA"/>
</dbReference>
<gene>
    <name evidence="2" type="ORF">ACFQO1_03200</name>
</gene>
<dbReference type="PANTHER" id="PTHR30469">
    <property type="entry name" value="MULTIDRUG RESISTANCE PROTEIN MDTA"/>
    <property type="match status" value="1"/>
</dbReference>
<protein>
    <submittedName>
        <fullName evidence="2">Efflux RND transporter periplasmic adaptor subunit</fullName>
    </submittedName>
</protein>
<dbReference type="PANTHER" id="PTHR30469:SF15">
    <property type="entry name" value="HLYD FAMILY OF SECRETION PROTEINS"/>
    <property type="match status" value="1"/>
</dbReference>
<evidence type="ECO:0000313" key="3">
    <source>
        <dbReference type="Proteomes" id="UP001596415"/>
    </source>
</evidence>
<dbReference type="Pfam" id="PF25917">
    <property type="entry name" value="BSH_RND"/>
    <property type="match status" value="1"/>
</dbReference>
<reference evidence="3" key="1">
    <citation type="journal article" date="2019" name="Int. J. Syst. Evol. Microbiol.">
        <title>The Global Catalogue of Microorganisms (GCM) 10K type strain sequencing project: providing services to taxonomists for standard genome sequencing and annotation.</title>
        <authorList>
            <consortium name="The Broad Institute Genomics Platform"/>
            <consortium name="The Broad Institute Genome Sequencing Center for Infectious Disease"/>
            <person name="Wu L."/>
            <person name="Ma J."/>
        </authorList>
    </citation>
    <scope>NUCLEOTIDE SEQUENCE [LARGE SCALE GENOMIC DNA]</scope>
    <source>
        <strain evidence="3">CGMCC 1.16306</strain>
    </source>
</reference>
<organism evidence="2 3">
    <name type="scientific">Jejudonia soesokkakensis</name>
    <dbReference type="NCBI Taxonomy" id="1323432"/>
    <lineage>
        <taxon>Bacteria</taxon>
        <taxon>Pseudomonadati</taxon>
        <taxon>Bacteroidota</taxon>
        <taxon>Flavobacteriia</taxon>
        <taxon>Flavobacteriales</taxon>
        <taxon>Flavobacteriaceae</taxon>
        <taxon>Jejudonia</taxon>
    </lineage>
</organism>
<dbReference type="Proteomes" id="UP001596415">
    <property type="component" value="Unassembled WGS sequence"/>
</dbReference>
<evidence type="ECO:0000313" key="2">
    <source>
        <dbReference type="EMBL" id="MFC7356681.1"/>
    </source>
</evidence>
<dbReference type="Gene3D" id="2.40.30.170">
    <property type="match status" value="1"/>
</dbReference>
<comment type="caution">
    <text evidence="2">The sequence shown here is derived from an EMBL/GenBank/DDBJ whole genome shotgun (WGS) entry which is preliminary data.</text>
</comment>
<accession>A0ABW2MSI6</accession>
<keyword evidence="3" id="KW-1185">Reference proteome</keyword>
<proteinExistence type="predicted"/>
<sequence length="384" mass="42393">MRKIILFAIGVLIIVGAIVAAHFIIKANTKEKPKAEKVVKTVFVEEVANRTIPIVIPANGNLVAKNRLELYSEVQGVFRSSAHDFKPGQAYRKGETLLRLDSSEYYASVQAAKSEFYNLVTSLMPDLRLDYPEAFPKWNNYLNNFDMNGAVPSLPETTSEKVGYFITGRGVNAAYYNVKNLEQRLGKYSIRAPFSGIVTEALVTKGTLIRSGQKLGEFIDTSVFELELSIGKKFSDLLAIGESVLLKTVDTNKEYMGKVVRVNGRIDQATQTIKVFVQVEGEDLKEGMFLEAQLEASEETNAINIPRKLLVDQDQLFILKDSVLDVMKVNPVYFSTDSVVVKGVPDGTLILSRPITGGYTGMLVKVGNEEEKVDGNSSAKGSQE</sequence>
<dbReference type="SUPFAM" id="SSF111369">
    <property type="entry name" value="HlyD-like secretion proteins"/>
    <property type="match status" value="1"/>
</dbReference>
<feature type="domain" description="Multidrug resistance protein MdtA-like barrel-sandwich hybrid" evidence="1">
    <location>
        <begin position="81"/>
        <end position="216"/>
    </location>
</feature>
<evidence type="ECO:0000259" key="1">
    <source>
        <dbReference type="Pfam" id="PF25917"/>
    </source>
</evidence>
<name>A0ABW2MSI6_9FLAO</name>
<dbReference type="Gene3D" id="2.40.50.100">
    <property type="match status" value="1"/>
</dbReference>
<dbReference type="RefSeq" id="WP_380216528.1">
    <property type="nucleotide sequence ID" value="NZ_JBHTBN010000001.1"/>
</dbReference>